<name>A0A2T5GCK0_HYDSH</name>
<dbReference type="AlphaFoldDB" id="A0A2T5GCK0"/>
<dbReference type="PROSITE" id="PS50893">
    <property type="entry name" value="ABC_TRANSPORTER_2"/>
    <property type="match status" value="1"/>
</dbReference>
<dbReference type="GO" id="GO:0016887">
    <property type="term" value="F:ATP hydrolysis activity"/>
    <property type="evidence" value="ECO:0007669"/>
    <property type="project" value="InterPro"/>
</dbReference>
<organism evidence="6 7">
    <name type="scientific">Hydrogenibacillus schlegelii</name>
    <name type="common">Bacillus schlegelii</name>
    <dbReference type="NCBI Taxonomy" id="1484"/>
    <lineage>
        <taxon>Bacteria</taxon>
        <taxon>Bacillati</taxon>
        <taxon>Bacillota</taxon>
        <taxon>Bacilli</taxon>
        <taxon>Bacillales</taxon>
        <taxon>Bacillales Family X. Incertae Sedis</taxon>
        <taxon>Hydrogenibacillus</taxon>
    </lineage>
</organism>
<dbReference type="InterPro" id="IPR017871">
    <property type="entry name" value="ABC_transporter-like_CS"/>
</dbReference>
<feature type="domain" description="ABC transporter" evidence="5">
    <location>
        <begin position="97"/>
        <end position="331"/>
    </location>
</feature>
<dbReference type="SMART" id="SM00382">
    <property type="entry name" value="AAA"/>
    <property type="match status" value="1"/>
</dbReference>
<evidence type="ECO:0000313" key="7">
    <source>
        <dbReference type="Proteomes" id="UP000244180"/>
    </source>
</evidence>
<dbReference type="PANTHER" id="PTHR43423">
    <property type="entry name" value="ABC TRANSPORTER I FAMILY MEMBER 17"/>
    <property type="match status" value="1"/>
</dbReference>
<evidence type="ECO:0000259" key="5">
    <source>
        <dbReference type="PROSITE" id="PS50893"/>
    </source>
</evidence>
<dbReference type="SUPFAM" id="SSF52540">
    <property type="entry name" value="P-loop containing nucleoside triphosphate hydrolases"/>
    <property type="match status" value="1"/>
</dbReference>
<feature type="region of interest" description="Disordered" evidence="4">
    <location>
        <begin position="310"/>
        <end position="337"/>
    </location>
</feature>
<gene>
    <name evidence="6" type="ORF">HSCHL_1073</name>
</gene>
<reference evidence="6 7" key="1">
    <citation type="submission" date="2017-08" db="EMBL/GenBank/DDBJ databases">
        <title>Burning lignite coal seam in the remote Altai Mountains harbors a hydrogen-driven thermophilic microbial community.</title>
        <authorList>
            <person name="Kadnikov V.V."/>
            <person name="Mardanov A.V."/>
            <person name="Ivasenko D."/>
            <person name="Beletsky A.V."/>
            <person name="Karnachuk O.V."/>
            <person name="Ravin N.V."/>
        </authorList>
    </citation>
    <scope>NUCLEOTIDE SEQUENCE [LARGE SCALE GENOMIC DNA]</scope>
    <source>
        <strain evidence="6">AL33</strain>
    </source>
</reference>
<evidence type="ECO:0000313" key="6">
    <source>
        <dbReference type="EMBL" id="PTQ53920.1"/>
    </source>
</evidence>
<feature type="region of interest" description="Disordered" evidence="4">
    <location>
        <begin position="1"/>
        <end position="36"/>
    </location>
</feature>
<dbReference type="GO" id="GO:0005524">
    <property type="term" value="F:ATP binding"/>
    <property type="evidence" value="ECO:0007669"/>
    <property type="project" value="UniProtKB-KW"/>
</dbReference>
<evidence type="ECO:0000256" key="1">
    <source>
        <dbReference type="ARBA" id="ARBA00022448"/>
    </source>
</evidence>
<dbReference type="PANTHER" id="PTHR43423:SF1">
    <property type="entry name" value="ABC TRANSPORTER I FAMILY MEMBER 17"/>
    <property type="match status" value="1"/>
</dbReference>
<sequence>MTPVREGGGRRRPKKAAAKENGGKTAKKRGGAPLSACGPAGGGDLAALFGLRYNDADVFWCLRRFGGSGAGERSGSLEPPAGGRRWRERRGAMEPLFRLEGVVVAEADGRRRIDGLSATIESGERLAVLGPSGAGKSTLLFLLNRLLDPTAGSIFFRGRPLQAYDPRELRRSVVLVPQRATAVSGTVADNVCLGRRIHRLPCPREAVAEMLAAFGLDTGLIDRDARALSGGELARVALARAVLLAPEVLLLDEVTASLDPPSAEGVLRALFAGLSARGEGERTVVWVTHDWALARRLASRMWWLERGRLSRPPEGADEAGAEGETRGTAAGEGGARR</sequence>
<dbReference type="InterPro" id="IPR027417">
    <property type="entry name" value="P-loop_NTPase"/>
</dbReference>
<evidence type="ECO:0000256" key="2">
    <source>
        <dbReference type="ARBA" id="ARBA00022741"/>
    </source>
</evidence>
<keyword evidence="1" id="KW-0813">Transport</keyword>
<keyword evidence="3 6" id="KW-0067">ATP-binding</keyword>
<evidence type="ECO:0000256" key="3">
    <source>
        <dbReference type="ARBA" id="ARBA00022840"/>
    </source>
</evidence>
<evidence type="ECO:0000256" key="4">
    <source>
        <dbReference type="SAM" id="MobiDB-lite"/>
    </source>
</evidence>
<protein>
    <submittedName>
        <fullName evidence="6">ABC-type tungstate transport system, ATP-binding protein</fullName>
    </submittedName>
</protein>
<dbReference type="Gene3D" id="3.40.50.300">
    <property type="entry name" value="P-loop containing nucleotide triphosphate hydrolases"/>
    <property type="match status" value="1"/>
</dbReference>
<accession>A0A2T5GCK0</accession>
<dbReference type="Pfam" id="PF00005">
    <property type="entry name" value="ABC_tran"/>
    <property type="match status" value="1"/>
</dbReference>
<dbReference type="EMBL" id="PEBV01000008">
    <property type="protein sequence ID" value="PTQ53920.1"/>
    <property type="molecule type" value="Genomic_DNA"/>
</dbReference>
<dbReference type="PROSITE" id="PS00211">
    <property type="entry name" value="ABC_TRANSPORTER_1"/>
    <property type="match status" value="1"/>
</dbReference>
<comment type="caution">
    <text evidence="6">The sequence shown here is derived from an EMBL/GenBank/DDBJ whole genome shotgun (WGS) entry which is preliminary data.</text>
</comment>
<dbReference type="Proteomes" id="UP000244180">
    <property type="component" value="Unassembled WGS sequence"/>
</dbReference>
<dbReference type="InterPro" id="IPR003593">
    <property type="entry name" value="AAA+_ATPase"/>
</dbReference>
<dbReference type="InterPro" id="IPR003439">
    <property type="entry name" value="ABC_transporter-like_ATP-bd"/>
</dbReference>
<proteinExistence type="predicted"/>
<keyword evidence="2" id="KW-0547">Nucleotide-binding</keyword>